<evidence type="ECO:0000256" key="1">
    <source>
        <dbReference type="SAM" id="Coils"/>
    </source>
</evidence>
<dbReference type="AlphaFoldDB" id="A0A937AD53"/>
<evidence type="ECO:0000313" key="2">
    <source>
        <dbReference type="EMBL" id="MBL0849318.1"/>
    </source>
</evidence>
<sequence>MSATAVLGGCDLWEKYDAKTKAAIKVRLKEVDEVVAKGLAEQAARNAEMDKEYQRYIEQCQREEQTDGKVE</sequence>
<comment type="caution">
    <text evidence="2">The sequence shown here is derived from an EMBL/GenBank/DDBJ whole genome shotgun (WGS) entry which is preliminary data.</text>
</comment>
<evidence type="ECO:0000313" key="3">
    <source>
        <dbReference type="Proteomes" id="UP000736856"/>
    </source>
</evidence>
<dbReference type="EMBL" id="SEOL01000010">
    <property type="protein sequence ID" value="MBL0849318.1"/>
    <property type="molecule type" value="Genomic_DNA"/>
</dbReference>
<organism evidence="2 3">
    <name type="scientific">Candidatus Liberibacter ctenarytainae</name>
    <dbReference type="NCBI Taxonomy" id="2020335"/>
    <lineage>
        <taxon>Bacteria</taxon>
        <taxon>Pseudomonadati</taxon>
        <taxon>Pseudomonadota</taxon>
        <taxon>Alphaproteobacteria</taxon>
        <taxon>Hyphomicrobiales</taxon>
        <taxon>Rhizobiaceae</taxon>
        <taxon>Liberibacter</taxon>
    </lineage>
</organism>
<reference evidence="2" key="1">
    <citation type="submission" date="2019-02" db="EMBL/GenBank/DDBJ databases">
        <title>A novel Candidatus Liberibacter species associated with the New Zealand native fuchsia psyllid, Ctenarytaina fuchsiae.</title>
        <authorList>
            <person name="Thompson S.M."/>
            <person name="Jorgensen N."/>
            <person name="David C."/>
            <person name="Bulman S.R."/>
            <person name="Smith G.R."/>
        </authorList>
    </citation>
    <scope>NUCLEOTIDE SEQUENCE</scope>
    <source>
        <strain evidence="2">Oxford</strain>
    </source>
</reference>
<keyword evidence="1" id="KW-0175">Coiled coil</keyword>
<gene>
    <name evidence="2" type="ORF">EU981_04520</name>
</gene>
<dbReference type="Proteomes" id="UP000736856">
    <property type="component" value="Unassembled WGS sequence"/>
</dbReference>
<name>A0A937AD53_9HYPH</name>
<proteinExistence type="predicted"/>
<protein>
    <submittedName>
        <fullName evidence="2">Uncharacterized protein</fullName>
    </submittedName>
</protein>
<accession>A0A937AD53</accession>
<feature type="coiled-coil region" evidence="1">
    <location>
        <begin position="39"/>
        <end position="66"/>
    </location>
</feature>